<dbReference type="Gene3D" id="1.10.150.240">
    <property type="entry name" value="Putative phosphatase, domain 2"/>
    <property type="match status" value="1"/>
</dbReference>
<dbReference type="AlphaFoldDB" id="A0A4T0X0E2"/>
<sequence>MTIEDRKFKACLFDMDGLLLDSETVYTISFSDILINIFNKPEGLTWDVKVQLQGLPGVQACQKVIDCYALEGQTSAEELYALTSRRQEELWPSVGVLPGVEKLIQYLSSKNIPICVCTSSHNDKFQLKTKHHQKLFELFDGNVITGDNPTIAKKGKPLPFIWWLGLDIVNQKLGTDIKPEECLIFEDAIPGVISGKRAGGYVIWVPDQNALDITPQSEITKLIGENNEHGVILKTLEEFNPTHYGL</sequence>
<dbReference type="STRING" id="52247.A0A4T0X0E2"/>
<dbReference type="SUPFAM" id="SSF56784">
    <property type="entry name" value="HAD-like"/>
    <property type="match status" value="1"/>
</dbReference>
<reference evidence="1 2" key="1">
    <citation type="journal article" date="2019" name="Front. Genet.">
        <title>Whole-Genome Sequencing of the Opportunistic Yeast Pathogen Candida inconspicua Uncovers Its Hybrid Origin.</title>
        <authorList>
            <person name="Mixao V."/>
            <person name="Hansen A.P."/>
            <person name="Saus E."/>
            <person name="Boekhout T."/>
            <person name="Lass-Florl C."/>
            <person name="Gabaldon T."/>
        </authorList>
    </citation>
    <scope>NUCLEOTIDE SEQUENCE [LARGE SCALE GENOMIC DNA]</scope>
    <source>
        <strain evidence="1 2">CBS 180</strain>
    </source>
</reference>
<organism evidence="1 2">
    <name type="scientific">Pichia inconspicua</name>
    <dbReference type="NCBI Taxonomy" id="52247"/>
    <lineage>
        <taxon>Eukaryota</taxon>
        <taxon>Fungi</taxon>
        <taxon>Dikarya</taxon>
        <taxon>Ascomycota</taxon>
        <taxon>Saccharomycotina</taxon>
        <taxon>Pichiomycetes</taxon>
        <taxon>Pichiales</taxon>
        <taxon>Pichiaceae</taxon>
        <taxon>Pichia</taxon>
    </lineage>
</organism>
<evidence type="ECO:0000313" key="2">
    <source>
        <dbReference type="Proteomes" id="UP000307173"/>
    </source>
</evidence>
<dbReference type="NCBIfam" id="TIGR01509">
    <property type="entry name" value="HAD-SF-IA-v3"/>
    <property type="match status" value="1"/>
</dbReference>
<evidence type="ECO:0000313" key="1">
    <source>
        <dbReference type="EMBL" id="TID25505.1"/>
    </source>
</evidence>
<protein>
    <submittedName>
        <fullName evidence="1">Uncharacterized protein</fullName>
    </submittedName>
</protein>
<keyword evidence="2" id="KW-1185">Reference proteome</keyword>
<name>A0A4T0X0E2_9ASCO</name>
<dbReference type="SFLD" id="SFLDG01129">
    <property type="entry name" value="C1.5:_HAD__Beta-PGM__Phosphata"/>
    <property type="match status" value="1"/>
</dbReference>
<dbReference type="GO" id="GO:0016791">
    <property type="term" value="F:phosphatase activity"/>
    <property type="evidence" value="ECO:0007669"/>
    <property type="project" value="TreeGrafter"/>
</dbReference>
<gene>
    <name evidence="1" type="ORF">CANINC_002895</name>
</gene>
<dbReference type="SFLD" id="SFLDS00003">
    <property type="entry name" value="Haloacid_Dehalogenase"/>
    <property type="match status" value="1"/>
</dbReference>
<dbReference type="InterPro" id="IPR006439">
    <property type="entry name" value="HAD-SF_hydro_IA"/>
</dbReference>
<accession>A0A4T0X0E2</accession>
<dbReference type="Gene3D" id="3.40.50.1000">
    <property type="entry name" value="HAD superfamily/HAD-like"/>
    <property type="match status" value="1"/>
</dbReference>
<dbReference type="PANTHER" id="PTHR18901">
    <property type="entry name" value="2-DEOXYGLUCOSE-6-PHOSPHATE PHOSPHATASE 2"/>
    <property type="match status" value="1"/>
</dbReference>
<dbReference type="Pfam" id="PF00702">
    <property type="entry name" value="Hydrolase"/>
    <property type="match status" value="1"/>
</dbReference>
<comment type="caution">
    <text evidence="1">The sequence shown here is derived from an EMBL/GenBank/DDBJ whole genome shotgun (WGS) entry which is preliminary data.</text>
</comment>
<dbReference type="Proteomes" id="UP000307173">
    <property type="component" value="Unassembled WGS sequence"/>
</dbReference>
<dbReference type="InterPro" id="IPR036412">
    <property type="entry name" value="HAD-like_sf"/>
</dbReference>
<dbReference type="InterPro" id="IPR023198">
    <property type="entry name" value="PGP-like_dom2"/>
</dbReference>
<dbReference type="OrthoDB" id="40579at2759"/>
<proteinExistence type="predicted"/>
<dbReference type="EMBL" id="SELW01000481">
    <property type="protein sequence ID" value="TID25505.1"/>
    <property type="molecule type" value="Genomic_DNA"/>
</dbReference>
<dbReference type="InterPro" id="IPR023214">
    <property type="entry name" value="HAD_sf"/>
</dbReference>
<dbReference type="PANTHER" id="PTHR18901:SF38">
    <property type="entry name" value="PSEUDOURIDINE-5'-PHOSPHATASE"/>
    <property type="match status" value="1"/>
</dbReference>